<proteinExistence type="predicted"/>
<feature type="transmembrane region" description="Helical" evidence="1">
    <location>
        <begin position="158"/>
        <end position="176"/>
    </location>
</feature>
<feature type="transmembrane region" description="Helical" evidence="1">
    <location>
        <begin position="103"/>
        <end position="121"/>
    </location>
</feature>
<keyword evidence="1" id="KW-0812">Transmembrane</keyword>
<accession>A0A5J4J043</accession>
<evidence type="ECO:0000256" key="1">
    <source>
        <dbReference type="SAM" id="Phobius"/>
    </source>
</evidence>
<comment type="caution">
    <text evidence="3">The sequence shown here is derived from an EMBL/GenBank/DDBJ whole genome shotgun (WGS) entry which is preliminary data.</text>
</comment>
<name>A0A5J4J043_9FLAO</name>
<feature type="transmembrane region" description="Helical" evidence="1">
    <location>
        <begin position="182"/>
        <end position="202"/>
    </location>
</feature>
<feature type="transmembrane region" description="Helical" evidence="1">
    <location>
        <begin position="29"/>
        <end position="51"/>
    </location>
</feature>
<dbReference type="InterPro" id="IPR003675">
    <property type="entry name" value="Rce1/LyrA-like_dom"/>
</dbReference>
<keyword evidence="1" id="KW-1133">Transmembrane helix</keyword>
<feature type="transmembrane region" description="Helical" evidence="1">
    <location>
        <begin position="127"/>
        <end position="146"/>
    </location>
</feature>
<feature type="transmembrane region" description="Helical" evidence="1">
    <location>
        <begin position="209"/>
        <end position="229"/>
    </location>
</feature>
<dbReference type="Proteomes" id="UP000326509">
    <property type="component" value="Unassembled WGS sequence"/>
</dbReference>
<gene>
    <name evidence="3" type="ORF">ULMA_12310</name>
</gene>
<evidence type="ECO:0000313" key="3">
    <source>
        <dbReference type="EMBL" id="GER59123.1"/>
    </source>
</evidence>
<protein>
    <recommendedName>
        <fullName evidence="2">CAAX prenyl protease 2/Lysostaphin resistance protein A-like domain-containing protein</fullName>
    </recommendedName>
</protein>
<keyword evidence="1" id="KW-0472">Membrane</keyword>
<evidence type="ECO:0000313" key="4">
    <source>
        <dbReference type="Proteomes" id="UP000326509"/>
    </source>
</evidence>
<dbReference type="RefSeq" id="WP_161596071.1">
    <property type="nucleotide sequence ID" value="NZ_BKCG01000002.1"/>
</dbReference>
<dbReference type="EMBL" id="BKCG01000002">
    <property type="protein sequence ID" value="GER59123.1"/>
    <property type="molecule type" value="Genomic_DNA"/>
</dbReference>
<dbReference type="Pfam" id="PF02517">
    <property type="entry name" value="Rce1-like"/>
    <property type="match status" value="1"/>
</dbReference>
<keyword evidence="4" id="KW-1185">Reference proteome</keyword>
<reference evidence="3 4" key="1">
    <citation type="submission" date="2019-08" db="EMBL/GenBank/DDBJ databases">
        <title>Draft genome sequence of Ulvibacter marinus type strain NBRC 109484.</title>
        <authorList>
            <person name="Kawano K."/>
            <person name="Ushijima N."/>
            <person name="Kihara M."/>
            <person name="Itoh H."/>
        </authorList>
    </citation>
    <scope>NUCLEOTIDE SEQUENCE [LARGE SCALE GENOMIC DNA]</scope>
    <source>
        <strain evidence="3 4">NBRC 109484</strain>
    </source>
</reference>
<organism evidence="3 4">
    <name type="scientific">Patiriisocius marinus</name>
    <dbReference type="NCBI Taxonomy" id="1397112"/>
    <lineage>
        <taxon>Bacteria</taxon>
        <taxon>Pseudomonadati</taxon>
        <taxon>Bacteroidota</taxon>
        <taxon>Flavobacteriia</taxon>
        <taxon>Flavobacteriales</taxon>
        <taxon>Flavobacteriaceae</taxon>
        <taxon>Patiriisocius</taxon>
    </lineage>
</organism>
<feature type="domain" description="CAAX prenyl protease 2/Lysostaphin resistance protein A-like" evidence="2">
    <location>
        <begin position="74"/>
        <end position="221"/>
    </location>
</feature>
<dbReference type="AlphaFoldDB" id="A0A5J4J043"/>
<dbReference type="OrthoDB" id="1443867at2"/>
<evidence type="ECO:0000259" key="2">
    <source>
        <dbReference type="Pfam" id="PF02517"/>
    </source>
</evidence>
<sequence>MNILNNLWLLAKTGNVEQGKSDFSKSFSLLIKLFIILILFKILYLALVLGIELSASVTIPKVANDLEFDNYNGLLKFTLVALIAPILEELTFRLGLKFSKTNVLFFIAGITYIFLKIIIQLEWYICLIMVAVITLLFSLVLKNKLLQKLKDFWKKNRLLLFYFLLFSFTFLHITNFKLDNAILIYLPLLMLPHLLAGFVFSYARLKSGILLAICLHVLNNGLFALPLLLGD</sequence>